<feature type="region of interest" description="Disordered" evidence="1">
    <location>
        <begin position="89"/>
        <end position="110"/>
    </location>
</feature>
<organism evidence="2 3">
    <name type="scientific">Candidatus Allocopromorpha excrementavium</name>
    <dbReference type="NCBI Taxonomy" id="2840741"/>
    <lineage>
        <taxon>Bacteria</taxon>
        <taxon>Bacillati</taxon>
        <taxon>Bacillota</taxon>
        <taxon>Clostridia</taxon>
        <taxon>Eubacteriales</taxon>
        <taxon>Eubacteriaceae</taxon>
        <taxon>Eubacteriaceae incertae sedis</taxon>
        <taxon>Candidatus Allocopromorpha</taxon>
    </lineage>
</organism>
<protein>
    <submittedName>
        <fullName evidence="2">Uncharacterized protein</fullName>
    </submittedName>
</protein>
<evidence type="ECO:0000313" key="2">
    <source>
        <dbReference type="EMBL" id="HIT99583.1"/>
    </source>
</evidence>
<sequence>MEKTVRFEIEGTVIELPLKYDERSHKYLEDYRETIENPVRTREGRPILLTIEDACAYAEMVDSEPTSVECSTCRYFRHTLGSLLGVCHNEKMRSGTGNPSGPGAHEEETR</sequence>
<gene>
    <name evidence="2" type="ORF">IAD12_04940</name>
</gene>
<comment type="caution">
    <text evidence="2">The sequence shown here is derived from an EMBL/GenBank/DDBJ whole genome shotgun (WGS) entry which is preliminary data.</text>
</comment>
<reference evidence="2" key="1">
    <citation type="submission" date="2020-10" db="EMBL/GenBank/DDBJ databases">
        <authorList>
            <person name="Gilroy R."/>
        </authorList>
    </citation>
    <scope>NUCLEOTIDE SEQUENCE</scope>
    <source>
        <strain evidence="2">CHK176-22527</strain>
    </source>
</reference>
<dbReference type="AlphaFoldDB" id="A0A9D1HC90"/>
<evidence type="ECO:0000256" key="1">
    <source>
        <dbReference type="SAM" id="MobiDB-lite"/>
    </source>
</evidence>
<evidence type="ECO:0000313" key="3">
    <source>
        <dbReference type="Proteomes" id="UP000824159"/>
    </source>
</evidence>
<reference evidence="2" key="2">
    <citation type="journal article" date="2021" name="PeerJ">
        <title>Extensive microbial diversity within the chicken gut microbiome revealed by metagenomics and culture.</title>
        <authorList>
            <person name="Gilroy R."/>
            <person name="Ravi A."/>
            <person name="Getino M."/>
            <person name="Pursley I."/>
            <person name="Horton D.L."/>
            <person name="Alikhan N.F."/>
            <person name="Baker D."/>
            <person name="Gharbi K."/>
            <person name="Hall N."/>
            <person name="Watson M."/>
            <person name="Adriaenssens E.M."/>
            <person name="Foster-Nyarko E."/>
            <person name="Jarju S."/>
            <person name="Secka A."/>
            <person name="Antonio M."/>
            <person name="Oren A."/>
            <person name="Chaudhuri R.R."/>
            <person name="La Ragione R."/>
            <person name="Hildebrand F."/>
            <person name="Pallen M.J."/>
        </authorList>
    </citation>
    <scope>NUCLEOTIDE SEQUENCE</scope>
    <source>
        <strain evidence="2">CHK176-22527</strain>
    </source>
</reference>
<dbReference type="Proteomes" id="UP000824159">
    <property type="component" value="Unassembled WGS sequence"/>
</dbReference>
<proteinExistence type="predicted"/>
<accession>A0A9D1HC90</accession>
<dbReference type="EMBL" id="DVLX01000059">
    <property type="protein sequence ID" value="HIT99583.1"/>
    <property type="molecule type" value="Genomic_DNA"/>
</dbReference>
<name>A0A9D1HC90_9FIRM</name>